<name>A0A381VC09_9ZZZZ</name>
<organism evidence="1">
    <name type="scientific">marine metagenome</name>
    <dbReference type="NCBI Taxonomy" id="408172"/>
    <lineage>
        <taxon>unclassified sequences</taxon>
        <taxon>metagenomes</taxon>
        <taxon>ecological metagenomes</taxon>
    </lineage>
</organism>
<reference evidence="1" key="1">
    <citation type="submission" date="2018-05" db="EMBL/GenBank/DDBJ databases">
        <authorList>
            <person name="Lanie J.A."/>
            <person name="Ng W.-L."/>
            <person name="Kazmierczak K.M."/>
            <person name="Andrzejewski T.M."/>
            <person name="Davidsen T.M."/>
            <person name="Wayne K.J."/>
            <person name="Tettelin H."/>
            <person name="Glass J.I."/>
            <person name="Rusch D."/>
            <person name="Podicherti R."/>
            <person name="Tsui H.-C.T."/>
            <person name="Winkler M.E."/>
        </authorList>
    </citation>
    <scope>NUCLEOTIDE SEQUENCE</scope>
</reference>
<evidence type="ECO:0008006" key="2">
    <source>
        <dbReference type="Google" id="ProtNLM"/>
    </source>
</evidence>
<accession>A0A381VC09</accession>
<protein>
    <recommendedName>
        <fullName evidence="2">DUF5723 domain-containing protein</fullName>
    </recommendedName>
</protein>
<dbReference type="Gene3D" id="2.40.160.60">
    <property type="entry name" value="Outer membrane protein transport protein (OMPP1/FadL/TodX)"/>
    <property type="match status" value="1"/>
</dbReference>
<evidence type="ECO:0000313" key="1">
    <source>
        <dbReference type="EMBL" id="SVA37902.1"/>
    </source>
</evidence>
<sequence length="346" mass="37693">MMISLHKIIVVGLLISHIIIAGQGSAGAKFLQINPTTRGSANAGTLVARPGLVDALSYNPATAATLTGSNYVIHHSNYFVGMSFDYMSFTYNEPSIGTFSVGLLGLLSGDIEETTELQPLGTGRTFTANDFAGFLSFARSITDKFSGGGTIKYVMQNIDKLSASGIAFDMGAIYKLGLFYDLTIGFSIKNFGGDMSYKGENLQESIQLSDNIFEEEDVRIEVVSENYSLPISFDLGSSISIPVRSKDKLISSLAVHNIADQAEFFSIGLEYSLGELMYFVLGHGNLNGMFNNNATELELNGNMRGFTGGFGINLRPVFNTRSWLSYSFEDHKYFAPIHSFEITIAF</sequence>
<dbReference type="EMBL" id="UINC01008420">
    <property type="protein sequence ID" value="SVA37902.1"/>
    <property type="molecule type" value="Genomic_DNA"/>
</dbReference>
<gene>
    <name evidence="1" type="ORF">METZ01_LOCUS90756</name>
</gene>
<dbReference type="AlphaFoldDB" id="A0A381VC09"/>
<proteinExistence type="predicted"/>
<dbReference type="NCBIfam" id="NF033709">
    <property type="entry name" value="PorV_fam"/>
    <property type="match status" value="1"/>
</dbReference>